<dbReference type="PANTHER" id="PTHR47481">
    <property type="match status" value="1"/>
</dbReference>
<organism evidence="1 2">
    <name type="scientific">Lithocarpus litseifolius</name>
    <dbReference type="NCBI Taxonomy" id="425828"/>
    <lineage>
        <taxon>Eukaryota</taxon>
        <taxon>Viridiplantae</taxon>
        <taxon>Streptophyta</taxon>
        <taxon>Embryophyta</taxon>
        <taxon>Tracheophyta</taxon>
        <taxon>Spermatophyta</taxon>
        <taxon>Magnoliopsida</taxon>
        <taxon>eudicotyledons</taxon>
        <taxon>Gunneridae</taxon>
        <taxon>Pentapetalae</taxon>
        <taxon>rosids</taxon>
        <taxon>fabids</taxon>
        <taxon>Fagales</taxon>
        <taxon>Fagaceae</taxon>
        <taxon>Lithocarpus</taxon>
    </lineage>
</organism>
<comment type="caution">
    <text evidence="1">The sequence shown here is derived from an EMBL/GenBank/DDBJ whole genome shotgun (WGS) entry which is preliminary data.</text>
</comment>
<dbReference type="EMBL" id="JAZDWU010000006">
    <property type="protein sequence ID" value="KAK9999085.1"/>
    <property type="molecule type" value="Genomic_DNA"/>
</dbReference>
<proteinExistence type="predicted"/>
<evidence type="ECO:0008006" key="3">
    <source>
        <dbReference type="Google" id="ProtNLM"/>
    </source>
</evidence>
<sequence>MIDAIDETTMAPDKFLKDSSGNFTTEINLAFLNWKNREQALFTFLNSTLSPSVLTFTVGQKSGKGVWKVLEKRFASVSRSSVMSLRNELNAVKKGTNSIDVYFQKINQIRDKLVAISVVLYDEDLLQVALDGLPSKYDSFSSAIRTRSDVLSVEKLNTLLNTEERAIKKRSSIIDATSMAMVANYQSQGFARGRGRHNNQRGHGGEGTGNFSGGCYNANSSNGNFNTNLP</sequence>
<evidence type="ECO:0000313" key="1">
    <source>
        <dbReference type="EMBL" id="KAK9999085.1"/>
    </source>
</evidence>
<keyword evidence="2" id="KW-1185">Reference proteome</keyword>
<dbReference type="Pfam" id="PF14223">
    <property type="entry name" value="Retrotran_gag_2"/>
    <property type="match status" value="1"/>
</dbReference>
<gene>
    <name evidence="1" type="ORF">SO802_018688</name>
</gene>
<dbReference type="AlphaFoldDB" id="A0AAW2CPW8"/>
<dbReference type="PANTHER" id="PTHR47481:SF31">
    <property type="entry name" value="OS01G0873500 PROTEIN"/>
    <property type="match status" value="1"/>
</dbReference>
<evidence type="ECO:0000313" key="2">
    <source>
        <dbReference type="Proteomes" id="UP001459277"/>
    </source>
</evidence>
<dbReference type="Proteomes" id="UP001459277">
    <property type="component" value="Unassembled WGS sequence"/>
</dbReference>
<accession>A0AAW2CPW8</accession>
<protein>
    <recommendedName>
        <fullName evidence="3">Ty3 transposon capsid-like protein domain-containing protein</fullName>
    </recommendedName>
</protein>
<name>A0AAW2CPW8_9ROSI</name>
<reference evidence="1 2" key="1">
    <citation type="submission" date="2024-01" db="EMBL/GenBank/DDBJ databases">
        <title>A telomere-to-telomere, gap-free genome of sweet tea (Lithocarpus litseifolius).</title>
        <authorList>
            <person name="Zhou J."/>
        </authorList>
    </citation>
    <scope>NUCLEOTIDE SEQUENCE [LARGE SCALE GENOMIC DNA]</scope>
    <source>
        <strain evidence="1">Zhou-2022a</strain>
        <tissue evidence="1">Leaf</tissue>
    </source>
</reference>